<gene>
    <name evidence="2" type="ORF">HMPREF0202_01833</name>
</gene>
<keyword evidence="1" id="KW-0732">Signal</keyword>
<dbReference type="eggNOG" id="ENOG50340I4">
    <property type="taxonomic scope" value="Bacteria"/>
</dbReference>
<evidence type="ECO:0000256" key="1">
    <source>
        <dbReference type="SAM" id="SignalP"/>
    </source>
</evidence>
<organism evidence="2 3">
    <name type="scientific">Cetobacterium somerae ATCC BAA-474</name>
    <dbReference type="NCBI Taxonomy" id="1319815"/>
    <lineage>
        <taxon>Bacteria</taxon>
        <taxon>Fusobacteriati</taxon>
        <taxon>Fusobacteriota</taxon>
        <taxon>Fusobacteriia</taxon>
        <taxon>Fusobacteriales</taxon>
        <taxon>Fusobacteriaceae</taxon>
        <taxon>Cetobacterium</taxon>
    </lineage>
</organism>
<dbReference type="EMBL" id="AXZF01000070">
    <property type="protein sequence ID" value="ERT68263.1"/>
    <property type="molecule type" value="Genomic_DNA"/>
</dbReference>
<name>U7VBV6_9FUSO</name>
<dbReference type="AlphaFoldDB" id="U7VBV6"/>
<comment type="caution">
    <text evidence="2">The sequence shown here is derived from an EMBL/GenBank/DDBJ whole genome shotgun (WGS) entry which is preliminary data.</text>
</comment>
<protein>
    <submittedName>
        <fullName evidence="2">Uncharacterized protein</fullName>
    </submittedName>
</protein>
<dbReference type="RefSeq" id="WP_023051369.1">
    <property type="nucleotide sequence ID" value="NZ_CP173065.2"/>
</dbReference>
<keyword evidence="3" id="KW-1185">Reference proteome</keyword>
<dbReference type="HOGENOM" id="CLU_124329_0_0_0"/>
<proteinExistence type="predicted"/>
<dbReference type="Proteomes" id="UP000017081">
    <property type="component" value="Unassembled WGS sequence"/>
</dbReference>
<evidence type="ECO:0000313" key="2">
    <source>
        <dbReference type="EMBL" id="ERT68263.1"/>
    </source>
</evidence>
<feature type="signal peptide" evidence="1">
    <location>
        <begin position="1"/>
        <end position="19"/>
    </location>
</feature>
<accession>U7VBV6</accession>
<evidence type="ECO:0000313" key="3">
    <source>
        <dbReference type="Proteomes" id="UP000017081"/>
    </source>
</evidence>
<sequence>MKKIVVFLIAILSISVIEASNIKDKTIEEGVKPLPPLEIPMIPMIPASPNTDTTTDENNNLTEWELEKISTFHLETKVEVLVPLEIISDVEIKALVIDDQKLVIPFELEMNKEPERKNYYGLHYSETEIDIDEDGKVDTKIFSPKYINQKFVKDNYLYIDGSKISKEGVHKKRVYVTVELKEEVR</sequence>
<dbReference type="STRING" id="1319815.HMPREF0202_01833"/>
<feature type="chain" id="PRO_5004690268" evidence="1">
    <location>
        <begin position="20"/>
        <end position="185"/>
    </location>
</feature>
<reference evidence="2 3" key="1">
    <citation type="submission" date="2013-08" db="EMBL/GenBank/DDBJ databases">
        <authorList>
            <person name="Weinstock G."/>
            <person name="Sodergren E."/>
            <person name="Wylie T."/>
            <person name="Fulton L."/>
            <person name="Fulton R."/>
            <person name="Fronick C."/>
            <person name="O'Laughlin M."/>
            <person name="Godfrey J."/>
            <person name="Miner T."/>
            <person name="Herter B."/>
            <person name="Appelbaum E."/>
            <person name="Cordes M."/>
            <person name="Lek S."/>
            <person name="Wollam A."/>
            <person name="Pepin K.H."/>
            <person name="Palsikar V.B."/>
            <person name="Mitreva M."/>
            <person name="Wilson R.K."/>
        </authorList>
    </citation>
    <scope>NUCLEOTIDE SEQUENCE [LARGE SCALE GENOMIC DNA]</scope>
    <source>
        <strain evidence="2 3">ATCC BAA-474</strain>
    </source>
</reference>